<keyword evidence="1" id="KW-0472">Membrane</keyword>
<dbReference type="RefSeq" id="WP_206101103.1">
    <property type="nucleotide sequence ID" value="NZ_CP070969.1"/>
</dbReference>
<feature type="transmembrane region" description="Helical" evidence="1">
    <location>
        <begin position="57"/>
        <end position="77"/>
    </location>
</feature>
<feature type="transmembrane region" description="Helical" evidence="1">
    <location>
        <begin position="33"/>
        <end position="51"/>
    </location>
</feature>
<evidence type="ECO:0000256" key="1">
    <source>
        <dbReference type="SAM" id="Phobius"/>
    </source>
</evidence>
<feature type="transmembrane region" description="Helical" evidence="1">
    <location>
        <begin position="84"/>
        <end position="105"/>
    </location>
</feature>
<dbReference type="Proteomes" id="UP000663452">
    <property type="component" value="Chromosome"/>
</dbReference>
<proteinExistence type="predicted"/>
<feature type="transmembrane region" description="Helical" evidence="1">
    <location>
        <begin position="6"/>
        <end position="26"/>
    </location>
</feature>
<feature type="transmembrane region" description="Helical" evidence="1">
    <location>
        <begin position="165"/>
        <end position="184"/>
    </location>
</feature>
<keyword evidence="1" id="KW-0812">Transmembrane</keyword>
<feature type="transmembrane region" description="Helical" evidence="1">
    <location>
        <begin position="190"/>
        <end position="208"/>
    </location>
</feature>
<name>A0ABX7L5S2_9BACL</name>
<organism evidence="2 3">
    <name type="scientific">Paenibacillus tianjinensis</name>
    <dbReference type="NCBI Taxonomy" id="2810347"/>
    <lineage>
        <taxon>Bacteria</taxon>
        <taxon>Bacillati</taxon>
        <taxon>Bacillota</taxon>
        <taxon>Bacilli</taxon>
        <taxon>Bacillales</taxon>
        <taxon>Paenibacillaceae</taxon>
        <taxon>Paenibacillus</taxon>
    </lineage>
</organism>
<sequence length="218" mass="24894">MLDAIVYVAFAAIEVFSIMFLIMAIARMNIFEYIKESTVGVVIVSICTYLFKESSVLSQISPMICLLLFLSILILIFRISTIHSIIIVLIGYITCLIIQGVFIFIPTIFSSLTFEEIKSNDVLRYSFQTFNAIIIFIMGSLFRKKNIGFLFVPYSPSLRFKITKTNLNIVYLLILAVLALSSILEVSRMLIGIFMLIILFIFALFMGLRRERGEVKFD</sequence>
<keyword evidence="3" id="KW-1185">Reference proteome</keyword>
<gene>
    <name evidence="2" type="ORF">JRJ22_19595</name>
</gene>
<evidence type="ECO:0000313" key="2">
    <source>
        <dbReference type="EMBL" id="QSF43470.1"/>
    </source>
</evidence>
<evidence type="ECO:0000313" key="3">
    <source>
        <dbReference type="Proteomes" id="UP000663452"/>
    </source>
</evidence>
<accession>A0ABX7L5S2</accession>
<dbReference type="EMBL" id="CP070969">
    <property type="protein sequence ID" value="QSF43470.1"/>
    <property type="molecule type" value="Genomic_DNA"/>
</dbReference>
<keyword evidence="1" id="KW-1133">Transmembrane helix</keyword>
<reference evidence="2 3" key="1">
    <citation type="submission" date="2021-02" db="EMBL/GenBank/DDBJ databases">
        <title>Paenibacillus tianjinensis sp. nov.</title>
        <authorList>
            <person name="Liu H."/>
        </authorList>
    </citation>
    <scope>NUCLEOTIDE SEQUENCE [LARGE SCALE GENOMIC DNA]</scope>
    <source>
        <strain evidence="2 3">TB2019</strain>
    </source>
</reference>
<protein>
    <submittedName>
        <fullName evidence="2">Uncharacterized protein</fullName>
    </submittedName>
</protein>
<feature type="transmembrane region" description="Helical" evidence="1">
    <location>
        <begin position="125"/>
        <end position="144"/>
    </location>
</feature>